<dbReference type="EMBL" id="CAJNYT010001373">
    <property type="protein sequence ID" value="CAF3407037.1"/>
    <property type="molecule type" value="Genomic_DNA"/>
</dbReference>
<accession>A0A818AGC2</accession>
<comment type="caution">
    <text evidence="2">The sequence shown here is derived from an EMBL/GenBank/DDBJ whole genome shotgun (WGS) entry which is preliminary data.</text>
</comment>
<gene>
    <name evidence="2" type="ORF">GRG538_LOCUS10546</name>
    <name evidence="3" type="ORF">QYT958_LOCUS29101</name>
</gene>
<name>A0A818AGC2_9BILA</name>
<evidence type="ECO:0000313" key="4">
    <source>
        <dbReference type="Proteomes" id="UP000663872"/>
    </source>
</evidence>
<reference evidence="2" key="1">
    <citation type="submission" date="2021-02" db="EMBL/GenBank/DDBJ databases">
        <authorList>
            <person name="Nowell W R."/>
        </authorList>
    </citation>
    <scope>NUCLEOTIDE SEQUENCE</scope>
</reference>
<dbReference type="EMBL" id="CAJOBR010008307">
    <property type="protein sequence ID" value="CAF4877386.1"/>
    <property type="molecule type" value="Genomic_DNA"/>
</dbReference>
<organism evidence="2 4">
    <name type="scientific">Rotaria socialis</name>
    <dbReference type="NCBI Taxonomy" id="392032"/>
    <lineage>
        <taxon>Eukaryota</taxon>
        <taxon>Metazoa</taxon>
        <taxon>Spiralia</taxon>
        <taxon>Gnathifera</taxon>
        <taxon>Rotifera</taxon>
        <taxon>Eurotatoria</taxon>
        <taxon>Bdelloidea</taxon>
        <taxon>Philodinida</taxon>
        <taxon>Philodinidae</taxon>
        <taxon>Rotaria</taxon>
    </lineage>
</organism>
<feature type="coiled-coil region" evidence="1">
    <location>
        <begin position="508"/>
        <end position="551"/>
    </location>
</feature>
<keyword evidence="1" id="KW-0175">Coiled coil</keyword>
<dbReference type="AlphaFoldDB" id="A0A818AGC2"/>
<evidence type="ECO:0000313" key="3">
    <source>
        <dbReference type="EMBL" id="CAF4877386.1"/>
    </source>
</evidence>
<sequence length="645" mass="73816">MISGLWEHQDHSQLQVKELSAEEEKWASVMEVDDEEEKNESKGVDEENFNLKLDLPMIGDLFEMRKSLCGPRNLPILIYTILRYLGLSWRRADDLLRSIGANTCETALKWAKIFISGDIEIFQGEGRGGKHYESFFDVFTELKKAAKAFAIESYSRKSADFTAVDLANFIDTTFYELTQTSKLNDTLVRSIESCRLDLRRWLAKFQPNTQRPYFEGHERQDVVTHRHEFISYFLQRKDVYYTISDGDQPVWKIPAQNPCIILFHVDSTFKSGEMPAKRWTVERNTPFFSKGHGRSHMISDFIVQHPCGPFFSLSDAKYDKAVEKFPSRSSSDDLNYVQNPVTAGINVGVEGYFSNEVISSQFERLFQLVSFKQDIEGHQFEVVVDNARTDSAREYPIGEFSKGIGMKCPVDSITYVDDKGKVISISCRFTTGDHRGKTKGLVELAKELKLPCLPSIKLTELQTLLAQHAAFQNVSKIEILARKYNIKSLAANSIPAASPLAGFLQQQLSQAHGQIQALQVQLKQQQQINHQQEMQQQQNLHEQQIEQLQAQLNLVQQFPGRTFRSLDPIRYSRVYAGKSPYPAGKHRKSLEHGSSIPVKNTTRLFRRISAKFRYFLAGIDRKSPEKMRKFSNRNTAFRKSTSQNG</sequence>
<proteinExistence type="predicted"/>
<protein>
    <submittedName>
        <fullName evidence="2">Uncharacterized protein</fullName>
    </submittedName>
</protein>
<dbReference type="Proteomes" id="UP000663872">
    <property type="component" value="Unassembled WGS sequence"/>
</dbReference>
<evidence type="ECO:0000313" key="2">
    <source>
        <dbReference type="EMBL" id="CAF3407037.1"/>
    </source>
</evidence>
<dbReference type="Proteomes" id="UP000663848">
    <property type="component" value="Unassembled WGS sequence"/>
</dbReference>
<evidence type="ECO:0000256" key="1">
    <source>
        <dbReference type="SAM" id="Coils"/>
    </source>
</evidence>